<dbReference type="EMBL" id="CAUYUJ010008224">
    <property type="protein sequence ID" value="CAK0823229.1"/>
    <property type="molecule type" value="Genomic_DNA"/>
</dbReference>
<gene>
    <name evidence="2" type="ORF">PCOR1329_LOCUS24042</name>
</gene>
<feature type="signal peptide" evidence="1">
    <location>
        <begin position="1"/>
        <end position="19"/>
    </location>
</feature>
<protein>
    <submittedName>
        <fullName evidence="2">Uncharacterized protein</fullName>
    </submittedName>
</protein>
<evidence type="ECO:0000313" key="3">
    <source>
        <dbReference type="Proteomes" id="UP001189429"/>
    </source>
</evidence>
<dbReference type="Proteomes" id="UP001189429">
    <property type="component" value="Unassembled WGS sequence"/>
</dbReference>
<sequence length="136" mass="14892">MMVRLQLLLSFCRCHVGYGTTAGRTGPTQSGTNTGDSPLIEAIASGTETMSLEEALRVLGYRLCHMEDLIKDLSHPAAWCSFADGHSTAEALFHNVTEEGYNATMDNSMCDVYADQLRIFLDARVVHTQHPKENAG</sequence>
<dbReference type="Pfam" id="PF17784">
    <property type="entry name" value="Sulfotransfer_4"/>
    <property type="match status" value="1"/>
</dbReference>
<reference evidence="2" key="1">
    <citation type="submission" date="2023-10" db="EMBL/GenBank/DDBJ databases">
        <authorList>
            <person name="Chen Y."/>
            <person name="Shah S."/>
            <person name="Dougan E. K."/>
            <person name="Thang M."/>
            <person name="Chan C."/>
        </authorList>
    </citation>
    <scope>NUCLEOTIDE SEQUENCE [LARGE SCALE GENOMIC DNA]</scope>
</reference>
<proteinExistence type="predicted"/>
<organism evidence="2 3">
    <name type="scientific">Prorocentrum cordatum</name>
    <dbReference type="NCBI Taxonomy" id="2364126"/>
    <lineage>
        <taxon>Eukaryota</taxon>
        <taxon>Sar</taxon>
        <taxon>Alveolata</taxon>
        <taxon>Dinophyceae</taxon>
        <taxon>Prorocentrales</taxon>
        <taxon>Prorocentraceae</taxon>
        <taxon>Prorocentrum</taxon>
    </lineage>
</organism>
<dbReference type="Gene3D" id="3.40.50.300">
    <property type="entry name" value="P-loop containing nucleotide triphosphate hydrolases"/>
    <property type="match status" value="1"/>
</dbReference>
<feature type="chain" id="PRO_5046769723" evidence="1">
    <location>
        <begin position="20"/>
        <end position="136"/>
    </location>
</feature>
<comment type="caution">
    <text evidence="2">The sequence shown here is derived from an EMBL/GenBank/DDBJ whole genome shotgun (WGS) entry which is preliminary data.</text>
</comment>
<keyword evidence="1" id="KW-0732">Signal</keyword>
<evidence type="ECO:0000256" key="1">
    <source>
        <dbReference type="SAM" id="SignalP"/>
    </source>
</evidence>
<evidence type="ECO:0000313" key="2">
    <source>
        <dbReference type="EMBL" id="CAK0823229.1"/>
    </source>
</evidence>
<name>A0ABN9RV59_9DINO</name>
<dbReference type="InterPro" id="IPR027417">
    <property type="entry name" value="P-loop_NTPase"/>
</dbReference>
<keyword evidence="3" id="KW-1185">Reference proteome</keyword>
<accession>A0ABN9RV59</accession>
<dbReference type="InterPro" id="IPR040632">
    <property type="entry name" value="Sulfotransfer_4"/>
</dbReference>